<name>A0A6A0AU46_9ACTN</name>
<organism evidence="2 3">
    <name type="scientific">Streptomyces pacificus</name>
    <dbReference type="NCBI Taxonomy" id="2705029"/>
    <lineage>
        <taxon>Bacteria</taxon>
        <taxon>Bacillati</taxon>
        <taxon>Actinomycetota</taxon>
        <taxon>Actinomycetes</taxon>
        <taxon>Kitasatosporales</taxon>
        <taxon>Streptomycetaceae</taxon>
        <taxon>Streptomyces</taxon>
    </lineage>
</organism>
<feature type="compositionally biased region" description="Basic residues" evidence="1">
    <location>
        <begin position="95"/>
        <end position="118"/>
    </location>
</feature>
<sequence length="176" mass="18437">MVAPPGEGSATTYHLRPPGGGAPWSAPADGRALGPVPVKATHATLLAGRDAIYDRRARQGSVPIEFRFDDGSTLDGALILTSVELERLHVQTQPPHRRARSCPRRHPMTGARRRHARKAPPLSLRPEGGGIALAVLAVAGLVGPAWALREQAAPLLNGPSHPPSAVAPDASLSSDH</sequence>
<evidence type="ECO:0000313" key="2">
    <source>
        <dbReference type="EMBL" id="GFH36386.1"/>
    </source>
</evidence>
<dbReference type="AlphaFoldDB" id="A0A6A0AU46"/>
<feature type="region of interest" description="Disordered" evidence="1">
    <location>
        <begin position="154"/>
        <end position="176"/>
    </location>
</feature>
<feature type="region of interest" description="Disordered" evidence="1">
    <location>
        <begin position="1"/>
        <end position="35"/>
    </location>
</feature>
<protein>
    <submittedName>
        <fullName evidence="2">Uncharacterized protein</fullName>
    </submittedName>
</protein>
<evidence type="ECO:0000313" key="3">
    <source>
        <dbReference type="Proteomes" id="UP000484988"/>
    </source>
</evidence>
<dbReference type="Proteomes" id="UP000484988">
    <property type="component" value="Unassembled WGS sequence"/>
</dbReference>
<comment type="caution">
    <text evidence="2">The sequence shown here is derived from an EMBL/GenBank/DDBJ whole genome shotgun (WGS) entry which is preliminary data.</text>
</comment>
<evidence type="ECO:0000256" key="1">
    <source>
        <dbReference type="SAM" id="MobiDB-lite"/>
    </source>
</evidence>
<feature type="region of interest" description="Disordered" evidence="1">
    <location>
        <begin position="92"/>
        <end position="123"/>
    </location>
</feature>
<reference evidence="2 3" key="1">
    <citation type="submission" date="2020-02" db="EMBL/GenBank/DDBJ databases">
        <title>Whole Genome Shotgun Sequence of Streptomyces sp. strain CWH03.</title>
        <authorList>
            <person name="Dohra H."/>
            <person name="Kodani S."/>
            <person name="Yamamura H."/>
        </authorList>
    </citation>
    <scope>NUCLEOTIDE SEQUENCE [LARGE SCALE GENOMIC DNA]</scope>
    <source>
        <strain evidence="2 3">CWH03</strain>
    </source>
</reference>
<keyword evidence="3" id="KW-1185">Reference proteome</keyword>
<dbReference type="EMBL" id="BLLG01000006">
    <property type="protein sequence ID" value="GFH36386.1"/>
    <property type="molecule type" value="Genomic_DNA"/>
</dbReference>
<proteinExistence type="predicted"/>
<gene>
    <name evidence="2" type="ORF">SCWH03_26140</name>
</gene>
<accession>A0A6A0AU46</accession>